<keyword evidence="3" id="KW-1185">Reference proteome</keyword>
<organism evidence="2 3">
    <name type="scientific">Roseateles agri</name>
    <dbReference type="NCBI Taxonomy" id="3098619"/>
    <lineage>
        <taxon>Bacteria</taxon>
        <taxon>Pseudomonadati</taxon>
        <taxon>Pseudomonadota</taxon>
        <taxon>Betaproteobacteria</taxon>
        <taxon>Burkholderiales</taxon>
        <taxon>Sphaerotilaceae</taxon>
        <taxon>Roseateles</taxon>
    </lineage>
</organism>
<dbReference type="Proteomes" id="UP001285263">
    <property type="component" value="Unassembled WGS sequence"/>
</dbReference>
<proteinExistence type="predicted"/>
<sequence length="88" mass="9575">MTVEKTEAQAVAAAQGFGDQTQSDTRHSARPDADRKAISTIQAQLALKGYELVPRANGTFIVRRWGMFRDLMSFGEAEAFLTQIGGGQ</sequence>
<evidence type="ECO:0000256" key="1">
    <source>
        <dbReference type="SAM" id="MobiDB-lite"/>
    </source>
</evidence>
<accession>A0ABU5DJR9</accession>
<feature type="region of interest" description="Disordered" evidence="1">
    <location>
        <begin position="1"/>
        <end position="35"/>
    </location>
</feature>
<name>A0ABU5DJR9_9BURK</name>
<reference evidence="2 3" key="1">
    <citation type="submission" date="2023-11" db="EMBL/GenBank/DDBJ databases">
        <title>Paucibacter sp. nov., isolated from fresh soil in Korea.</title>
        <authorList>
            <person name="Le N.T.T."/>
        </authorList>
    </citation>
    <scope>NUCLEOTIDE SEQUENCE [LARGE SCALE GENOMIC DNA]</scope>
    <source>
        <strain evidence="2 3">R3-3</strain>
    </source>
</reference>
<dbReference type="RefSeq" id="WP_320424504.1">
    <property type="nucleotide sequence ID" value="NZ_JAXCLA010000006.1"/>
</dbReference>
<gene>
    <name evidence="2" type="ORF">SNE35_18750</name>
</gene>
<feature type="compositionally biased region" description="Basic and acidic residues" evidence="1">
    <location>
        <begin position="24"/>
        <end position="35"/>
    </location>
</feature>
<protein>
    <recommendedName>
        <fullName evidence="4">SPOR domain-containing protein</fullName>
    </recommendedName>
</protein>
<dbReference type="EMBL" id="JAXCLA010000006">
    <property type="protein sequence ID" value="MDY0746560.1"/>
    <property type="molecule type" value="Genomic_DNA"/>
</dbReference>
<evidence type="ECO:0000313" key="2">
    <source>
        <dbReference type="EMBL" id="MDY0746560.1"/>
    </source>
</evidence>
<comment type="caution">
    <text evidence="2">The sequence shown here is derived from an EMBL/GenBank/DDBJ whole genome shotgun (WGS) entry which is preliminary data.</text>
</comment>
<evidence type="ECO:0000313" key="3">
    <source>
        <dbReference type="Proteomes" id="UP001285263"/>
    </source>
</evidence>
<evidence type="ECO:0008006" key="4">
    <source>
        <dbReference type="Google" id="ProtNLM"/>
    </source>
</evidence>